<organism evidence="1 2">
    <name type="scientific">Steinernema glaseri</name>
    <dbReference type="NCBI Taxonomy" id="37863"/>
    <lineage>
        <taxon>Eukaryota</taxon>
        <taxon>Metazoa</taxon>
        <taxon>Ecdysozoa</taxon>
        <taxon>Nematoda</taxon>
        <taxon>Chromadorea</taxon>
        <taxon>Rhabditida</taxon>
        <taxon>Tylenchina</taxon>
        <taxon>Panagrolaimomorpha</taxon>
        <taxon>Strongyloidoidea</taxon>
        <taxon>Steinernematidae</taxon>
        <taxon>Steinernema</taxon>
    </lineage>
</organism>
<evidence type="ECO:0000313" key="2">
    <source>
        <dbReference type="WBParaSite" id="L893_g5738.t1"/>
    </source>
</evidence>
<reference evidence="2" key="1">
    <citation type="submission" date="2016-11" db="UniProtKB">
        <authorList>
            <consortium name="WormBaseParasite"/>
        </authorList>
    </citation>
    <scope>IDENTIFICATION</scope>
</reference>
<proteinExistence type="predicted"/>
<name>A0A1I8AHT0_9BILA</name>
<accession>A0A1I8AHT0</accession>
<evidence type="ECO:0000313" key="1">
    <source>
        <dbReference type="Proteomes" id="UP000095287"/>
    </source>
</evidence>
<protein>
    <submittedName>
        <fullName evidence="2">N-acetyltransferase domain-containing protein</fullName>
    </submittedName>
</protein>
<dbReference type="AlphaFoldDB" id="A0A1I8AHT0"/>
<sequence>MLDDNIHHEDFQRMGFKEITKWKKLRRLVRAVGLGSRISSYRSYCVSSPKYYHRLGFSSVTRIGDIYTYAKRSPRKDRK</sequence>
<dbReference type="Proteomes" id="UP000095287">
    <property type="component" value="Unplaced"/>
</dbReference>
<keyword evidence="1" id="KW-1185">Reference proteome</keyword>
<dbReference type="WBParaSite" id="L893_g5738.t1">
    <property type="protein sequence ID" value="L893_g5738.t1"/>
    <property type="gene ID" value="L893_g5738"/>
</dbReference>